<comment type="caution">
    <text evidence="2">The sequence shown here is derived from an EMBL/GenBank/DDBJ whole genome shotgun (WGS) entry which is preliminary data.</text>
</comment>
<organism evidence="2 3">
    <name type="scientific">Aromia moschata</name>
    <dbReference type="NCBI Taxonomy" id="1265417"/>
    <lineage>
        <taxon>Eukaryota</taxon>
        <taxon>Metazoa</taxon>
        <taxon>Ecdysozoa</taxon>
        <taxon>Arthropoda</taxon>
        <taxon>Hexapoda</taxon>
        <taxon>Insecta</taxon>
        <taxon>Pterygota</taxon>
        <taxon>Neoptera</taxon>
        <taxon>Endopterygota</taxon>
        <taxon>Coleoptera</taxon>
        <taxon>Polyphaga</taxon>
        <taxon>Cucujiformia</taxon>
        <taxon>Chrysomeloidea</taxon>
        <taxon>Cerambycidae</taxon>
        <taxon>Cerambycinae</taxon>
        <taxon>Callichromatini</taxon>
        <taxon>Aromia</taxon>
    </lineage>
</organism>
<evidence type="ECO:0000313" key="2">
    <source>
        <dbReference type="EMBL" id="KAJ8933471.1"/>
    </source>
</evidence>
<feature type="non-terminal residue" evidence="2">
    <location>
        <position position="117"/>
    </location>
</feature>
<accession>A0AAV8X4Y9</accession>
<dbReference type="InterPro" id="IPR006578">
    <property type="entry name" value="MADF-dom"/>
</dbReference>
<dbReference type="PANTHER" id="PTHR21505:SF8">
    <property type="entry name" value="DPT-YFP REPRESSOR BY OVEREXPRESSION, ISOFORM D-RELATED"/>
    <property type="match status" value="1"/>
</dbReference>
<sequence length="117" mass="14182">MSPFSNIENVHRRFIAEFIETYKSFPTLWDVRCREYNDREAKRSAYITLVRKLREVEPSAGRHDVIRKINSLRSAFRREYRKVKLWKSRGGTYKPKLWYYNLISFTVKNEEAQKSTK</sequence>
<proteinExistence type="predicted"/>
<gene>
    <name evidence="2" type="ORF">NQ318_003243</name>
</gene>
<dbReference type="PANTHER" id="PTHR21505">
    <property type="entry name" value="MADF DOMAIN-CONTAINING PROTEIN-RELATED"/>
    <property type="match status" value="1"/>
</dbReference>
<keyword evidence="3" id="KW-1185">Reference proteome</keyword>
<name>A0AAV8X4Y9_9CUCU</name>
<feature type="domain" description="MADF" evidence="1">
    <location>
        <begin position="17"/>
        <end position="111"/>
    </location>
</feature>
<dbReference type="EMBL" id="JAPWTK010001219">
    <property type="protein sequence ID" value="KAJ8933471.1"/>
    <property type="molecule type" value="Genomic_DNA"/>
</dbReference>
<dbReference type="AlphaFoldDB" id="A0AAV8X4Y9"/>
<dbReference type="SMART" id="SM00595">
    <property type="entry name" value="MADF"/>
    <property type="match status" value="1"/>
</dbReference>
<evidence type="ECO:0000313" key="3">
    <source>
        <dbReference type="Proteomes" id="UP001162162"/>
    </source>
</evidence>
<dbReference type="PROSITE" id="PS51029">
    <property type="entry name" value="MADF"/>
    <property type="match status" value="1"/>
</dbReference>
<dbReference type="Proteomes" id="UP001162162">
    <property type="component" value="Unassembled WGS sequence"/>
</dbReference>
<protein>
    <recommendedName>
        <fullName evidence="1">MADF domain-containing protein</fullName>
    </recommendedName>
</protein>
<evidence type="ECO:0000259" key="1">
    <source>
        <dbReference type="PROSITE" id="PS51029"/>
    </source>
</evidence>
<dbReference type="Pfam" id="PF10545">
    <property type="entry name" value="MADF_DNA_bdg"/>
    <property type="match status" value="1"/>
</dbReference>
<reference evidence="2" key="1">
    <citation type="journal article" date="2023" name="Insect Mol. Biol.">
        <title>Genome sequencing provides insights into the evolution of gene families encoding plant cell wall-degrading enzymes in longhorned beetles.</title>
        <authorList>
            <person name="Shin N.R."/>
            <person name="Okamura Y."/>
            <person name="Kirsch R."/>
            <person name="Pauchet Y."/>
        </authorList>
    </citation>
    <scope>NUCLEOTIDE SEQUENCE</scope>
    <source>
        <strain evidence="2">AMC_N1</strain>
    </source>
</reference>